<proteinExistence type="predicted"/>
<dbReference type="Proteomes" id="UP000812440">
    <property type="component" value="Chromosome 1"/>
</dbReference>
<organism evidence="3 4">
    <name type="scientific">Hymenochirus boettgeri</name>
    <name type="common">Congo dwarf clawed frog</name>
    <dbReference type="NCBI Taxonomy" id="247094"/>
    <lineage>
        <taxon>Eukaryota</taxon>
        <taxon>Metazoa</taxon>
        <taxon>Chordata</taxon>
        <taxon>Craniata</taxon>
        <taxon>Vertebrata</taxon>
        <taxon>Euteleostomi</taxon>
        <taxon>Amphibia</taxon>
        <taxon>Batrachia</taxon>
        <taxon>Anura</taxon>
        <taxon>Pipoidea</taxon>
        <taxon>Pipidae</taxon>
        <taxon>Pipinae</taxon>
        <taxon>Hymenochirus</taxon>
    </lineage>
</organism>
<evidence type="ECO:0000256" key="1">
    <source>
        <dbReference type="ARBA" id="ARBA00023172"/>
    </source>
</evidence>
<dbReference type="InterPro" id="IPR013762">
    <property type="entry name" value="Integrase-like_cat_sf"/>
</dbReference>
<gene>
    <name evidence="3" type="ORF">GDO86_002382</name>
</gene>
<keyword evidence="4" id="KW-1185">Reference proteome</keyword>
<dbReference type="InterPro" id="IPR052925">
    <property type="entry name" value="Phage_Integrase-like_Recomb"/>
</dbReference>
<dbReference type="InterPro" id="IPR011010">
    <property type="entry name" value="DNA_brk_join_enz"/>
</dbReference>
<dbReference type="GO" id="GO:0006310">
    <property type="term" value="P:DNA recombination"/>
    <property type="evidence" value="ECO:0007669"/>
    <property type="project" value="UniProtKB-KW"/>
</dbReference>
<dbReference type="GO" id="GO:0003677">
    <property type="term" value="F:DNA binding"/>
    <property type="evidence" value="ECO:0007669"/>
    <property type="project" value="InterPro"/>
</dbReference>
<dbReference type="PANTHER" id="PTHR34605">
    <property type="entry name" value="PHAGE_INTEGRASE DOMAIN-CONTAINING PROTEIN"/>
    <property type="match status" value="1"/>
</dbReference>
<dbReference type="OrthoDB" id="9048622at2759"/>
<evidence type="ECO:0000313" key="3">
    <source>
        <dbReference type="EMBL" id="KAG8456577.1"/>
    </source>
</evidence>
<dbReference type="EMBL" id="JAACNH010000001">
    <property type="protein sequence ID" value="KAG8456577.1"/>
    <property type="molecule type" value="Genomic_DNA"/>
</dbReference>
<evidence type="ECO:0000313" key="4">
    <source>
        <dbReference type="Proteomes" id="UP000812440"/>
    </source>
</evidence>
<dbReference type="GO" id="GO:0015074">
    <property type="term" value="P:DNA integration"/>
    <property type="evidence" value="ECO:0007669"/>
    <property type="project" value="InterPro"/>
</dbReference>
<dbReference type="PROSITE" id="PS51898">
    <property type="entry name" value="TYR_RECOMBINASE"/>
    <property type="match status" value="1"/>
</dbReference>
<feature type="domain" description="Tyr recombinase" evidence="2">
    <location>
        <begin position="42"/>
        <end position="235"/>
    </location>
</feature>
<keyword evidence="1" id="KW-0233">DNA recombination</keyword>
<dbReference type="AlphaFoldDB" id="A0A8T2KMN3"/>
<sequence length="235" mass="26688">MLSWLAGISFMSKLYNQKNPTQYFHVKQIMKGWGRERPAHKDKREPITDDRLQLILNSVRLITSSEYEEKLIKAAFTAAFWGAFRAGELVAVSKLQSHSGMQIEDVSTKDNVIMFLLKKSKTDMSGKGKWVIIKRNGLEQCPWAIISEYAKLRGDRIGPWLKHQDDTPLTRFQFNALLKKACNKAGLNPKCIGTHSFRIGAATSAAVKGASVEQIKTVGRWTSQCYKRYIRPIPK</sequence>
<comment type="caution">
    <text evidence="3">The sequence shown here is derived from an EMBL/GenBank/DDBJ whole genome shotgun (WGS) entry which is preliminary data.</text>
</comment>
<name>A0A8T2KMN3_9PIPI</name>
<dbReference type="Gene3D" id="1.10.443.10">
    <property type="entry name" value="Intergrase catalytic core"/>
    <property type="match status" value="1"/>
</dbReference>
<protein>
    <recommendedName>
        <fullName evidence="2">Tyr recombinase domain-containing protein</fullName>
    </recommendedName>
</protein>
<dbReference type="InterPro" id="IPR002104">
    <property type="entry name" value="Integrase_catalytic"/>
</dbReference>
<reference evidence="3" key="1">
    <citation type="thesis" date="2020" institute="ProQuest LLC" country="789 East Eisenhower Parkway, Ann Arbor, MI, USA">
        <title>Comparative Genomics and Chromosome Evolution.</title>
        <authorList>
            <person name="Mudd A.B."/>
        </authorList>
    </citation>
    <scope>NUCLEOTIDE SEQUENCE</scope>
    <source>
        <strain evidence="3">Female2</strain>
        <tissue evidence="3">Blood</tissue>
    </source>
</reference>
<accession>A0A8T2KMN3</accession>
<dbReference type="SUPFAM" id="SSF56349">
    <property type="entry name" value="DNA breaking-rejoining enzymes"/>
    <property type="match status" value="1"/>
</dbReference>
<dbReference type="PANTHER" id="PTHR34605:SF3">
    <property type="entry name" value="P CELL-TYPE AGGLUTINATION PROTEIN MAP4-LIKE-RELATED"/>
    <property type="match status" value="1"/>
</dbReference>
<evidence type="ECO:0000259" key="2">
    <source>
        <dbReference type="PROSITE" id="PS51898"/>
    </source>
</evidence>